<reference evidence="2 3" key="1">
    <citation type="submission" date="2016-02" db="EMBL/GenBank/DDBJ databases">
        <authorList>
            <person name="Wen L."/>
            <person name="He K."/>
            <person name="Yang H."/>
        </authorList>
    </citation>
    <scope>NUCLEOTIDE SEQUENCE [LARGE SCALE GENOMIC DNA]</scope>
    <source>
        <strain evidence="2">Trichococcus palustris</strain>
    </source>
</reference>
<keyword evidence="3" id="KW-1185">Reference proteome</keyword>
<dbReference type="AlphaFoldDB" id="A0A143YX98"/>
<sequence length="89" mass="10380">MEEERDPLLVFWGLLGNKWKLAIISVLLTRESAFWELRYLIHECQTEQLAKCLWELQLDGIVASVSFWGGEPKYYLTGIGRSADLLFHH</sequence>
<feature type="domain" description="HTH hxlR-type" evidence="1">
    <location>
        <begin position="6"/>
        <end position="89"/>
    </location>
</feature>
<dbReference type="SUPFAM" id="SSF46785">
    <property type="entry name" value="Winged helix' DNA-binding domain"/>
    <property type="match status" value="1"/>
</dbReference>
<dbReference type="EMBL" id="FJNE01000007">
    <property type="protein sequence ID" value="CZQ98089.1"/>
    <property type="molecule type" value="Genomic_DNA"/>
</dbReference>
<dbReference type="STRING" id="140314.SAMN04488076_12529"/>
<evidence type="ECO:0000313" key="2">
    <source>
        <dbReference type="EMBL" id="CZQ98089.1"/>
    </source>
</evidence>
<dbReference type="Proteomes" id="UP000242754">
    <property type="component" value="Unassembled WGS sequence"/>
</dbReference>
<proteinExistence type="predicted"/>
<evidence type="ECO:0000313" key="3">
    <source>
        <dbReference type="Proteomes" id="UP000242754"/>
    </source>
</evidence>
<dbReference type="InterPro" id="IPR036388">
    <property type="entry name" value="WH-like_DNA-bd_sf"/>
</dbReference>
<name>A0A143YX98_9LACT</name>
<gene>
    <name evidence="2" type="ORF">Tpal_2218</name>
</gene>
<accession>A0A143YX98</accession>
<dbReference type="Gene3D" id="1.10.10.10">
    <property type="entry name" value="Winged helix-like DNA-binding domain superfamily/Winged helix DNA-binding domain"/>
    <property type="match status" value="1"/>
</dbReference>
<dbReference type="InterPro" id="IPR002577">
    <property type="entry name" value="HTH_HxlR"/>
</dbReference>
<evidence type="ECO:0000259" key="1">
    <source>
        <dbReference type="PROSITE" id="PS51118"/>
    </source>
</evidence>
<dbReference type="Pfam" id="PF01638">
    <property type="entry name" value="HxlR"/>
    <property type="match status" value="1"/>
</dbReference>
<dbReference type="InterPro" id="IPR036390">
    <property type="entry name" value="WH_DNA-bd_sf"/>
</dbReference>
<dbReference type="PROSITE" id="PS51118">
    <property type="entry name" value="HTH_HXLR"/>
    <property type="match status" value="1"/>
</dbReference>
<organism evidence="2 3">
    <name type="scientific">Trichococcus palustris</name>
    <dbReference type="NCBI Taxonomy" id="140314"/>
    <lineage>
        <taxon>Bacteria</taxon>
        <taxon>Bacillati</taxon>
        <taxon>Bacillota</taxon>
        <taxon>Bacilli</taxon>
        <taxon>Lactobacillales</taxon>
        <taxon>Carnobacteriaceae</taxon>
        <taxon>Trichococcus</taxon>
    </lineage>
</organism>
<protein>
    <recommendedName>
        <fullName evidence="1">HTH hxlR-type domain-containing protein</fullName>
    </recommendedName>
</protein>